<keyword evidence="10" id="KW-0498">Mitosis</keyword>
<dbReference type="STRING" id="871575.W1QEZ2"/>
<evidence type="ECO:0000256" key="5">
    <source>
        <dbReference type="ARBA" id="ARBA00020259"/>
    </source>
</evidence>
<dbReference type="InterPro" id="IPR013959">
    <property type="entry name" value="DASH_Dad4"/>
</dbReference>
<keyword evidence="11" id="KW-0995">Kinetochore</keyword>
<dbReference type="GO" id="GO:0008608">
    <property type="term" value="P:attachment of spindle microtubules to kinetochore"/>
    <property type="evidence" value="ECO:0007669"/>
    <property type="project" value="InterPro"/>
</dbReference>
<dbReference type="GO" id="GO:0072686">
    <property type="term" value="C:mitotic spindle"/>
    <property type="evidence" value="ECO:0007669"/>
    <property type="project" value="InterPro"/>
</dbReference>
<dbReference type="EMBL" id="AEOI02000006">
    <property type="protein sequence ID" value="ESX00142.1"/>
    <property type="molecule type" value="Genomic_DNA"/>
</dbReference>
<dbReference type="OrthoDB" id="3995032at2759"/>
<evidence type="ECO:0000256" key="12">
    <source>
        <dbReference type="ARBA" id="ARBA00023212"/>
    </source>
</evidence>
<evidence type="ECO:0000313" key="17">
    <source>
        <dbReference type="EMBL" id="ESX00142.1"/>
    </source>
</evidence>
<dbReference type="GO" id="GO:0042729">
    <property type="term" value="C:DASH complex"/>
    <property type="evidence" value="ECO:0007669"/>
    <property type="project" value="EnsemblFungi"/>
</dbReference>
<dbReference type="GeneID" id="25774605"/>
<dbReference type="AlphaFoldDB" id="W1QEZ2"/>
<dbReference type="HOGENOM" id="CLU_177920_1_1_1"/>
<keyword evidence="14" id="KW-0131">Cell cycle</keyword>
<evidence type="ECO:0000256" key="14">
    <source>
        <dbReference type="ARBA" id="ARBA00023306"/>
    </source>
</evidence>
<evidence type="ECO:0000256" key="4">
    <source>
        <dbReference type="ARBA" id="ARBA00009754"/>
    </source>
</evidence>
<organism evidence="17 18">
    <name type="scientific">Ogataea parapolymorpha (strain ATCC 26012 / BCRC 20466 / JCM 22074 / NRRL Y-7560 / DL-1)</name>
    <name type="common">Yeast</name>
    <name type="synonym">Hansenula polymorpha</name>
    <dbReference type="NCBI Taxonomy" id="871575"/>
    <lineage>
        <taxon>Eukaryota</taxon>
        <taxon>Fungi</taxon>
        <taxon>Dikarya</taxon>
        <taxon>Ascomycota</taxon>
        <taxon>Saccharomycotina</taxon>
        <taxon>Pichiomycetes</taxon>
        <taxon>Pichiales</taxon>
        <taxon>Pichiaceae</taxon>
        <taxon>Ogataea</taxon>
    </lineage>
</organism>
<name>W1QEZ2_OGAPD</name>
<dbReference type="KEGG" id="opa:HPODL_05182"/>
<dbReference type="PANTHER" id="PTHR28222">
    <property type="entry name" value="DASH COMPLEX SUBUNIT DAD4"/>
    <property type="match status" value="1"/>
</dbReference>
<evidence type="ECO:0000256" key="7">
    <source>
        <dbReference type="ARBA" id="ARBA00022490"/>
    </source>
</evidence>
<evidence type="ECO:0000256" key="6">
    <source>
        <dbReference type="ARBA" id="ARBA00022454"/>
    </source>
</evidence>
<comment type="similarity">
    <text evidence="4">Belongs to the DASH complex DAD4 family.</text>
</comment>
<protein>
    <recommendedName>
        <fullName evidence="5">DASH complex subunit DAD4</fullName>
    </recommendedName>
    <alternativeName>
        <fullName evidence="16">Outer kinetochore protein DAD4</fullName>
    </alternativeName>
</protein>
<dbReference type="GO" id="GO:0051301">
    <property type="term" value="P:cell division"/>
    <property type="evidence" value="ECO:0007669"/>
    <property type="project" value="UniProtKB-KW"/>
</dbReference>
<evidence type="ECO:0000256" key="10">
    <source>
        <dbReference type="ARBA" id="ARBA00022776"/>
    </source>
</evidence>
<dbReference type="RefSeq" id="XP_013934948.1">
    <property type="nucleotide sequence ID" value="XM_014079473.1"/>
</dbReference>
<gene>
    <name evidence="17" type="ORF">HPODL_05182</name>
</gene>
<dbReference type="PANTHER" id="PTHR28222:SF1">
    <property type="entry name" value="DASH COMPLEX SUBUNIT DAD4"/>
    <property type="match status" value="1"/>
</dbReference>
<evidence type="ECO:0000256" key="11">
    <source>
        <dbReference type="ARBA" id="ARBA00022838"/>
    </source>
</evidence>
<keyword evidence="15" id="KW-0137">Centromere</keyword>
<dbReference type="OMA" id="NTESPHE"/>
<comment type="subcellular location">
    <subcellularLocation>
        <location evidence="3">Chromosome</location>
        <location evidence="3">Centromere</location>
        <location evidence="3">Kinetochore</location>
    </subcellularLocation>
    <subcellularLocation>
        <location evidence="2">Cytoplasm</location>
        <location evidence="2">Cytoskeleton</location>
        <location evidence="2">Spindle</location>
    </subcellularLocation>
    <subcellularLocation>
        <location evidence="1">Nucleus</location>
    </subcellularLocation>
</comment>
<dbReference type="Proteomes" id="UP000008673">
    <property type="component" value="Unassembled WGS sequence"/>
</dbReference>
<evidence type="ECO:0000256" key="16">
    <source>
        <dbReference type="ARBA" id="ARBA00030569"/>
    </source>
</evidence>
<reference evidence="17 18" key="1">
    <citation type="journal article" date="2013" name="BMC Genomics">
        <title>Genome sequence and analysis of methylotrophic yeast Hansenula polymorpha DL1.</title>
        <authorList>
            <person name="Ravin N.V."/>
            <person name="Eldarov M.A."/>
            <person name="Kadnikov V.V."/>
            <person name="Beletsky A.V."/>
            <person name="Schneider J."/>
            <person name="Mardanova E.S."/>
            <person name="Smekalova E.M."/>
            <person name="Zvereva M.I."/>
            <person name="Dontsova O.A."/>
            <person name="Mardanov A.V."/>
            <person name="Skryabin K.G."/>
        </authorList>
    </citation>
    <scope>NUCLEOTIDE SEQUENCE [LARGE SCALE GENOMIC DNA]</scope>
    <source>
        <strain evidence="18">ATCC 26012 / BCRC 20466 / JCM 22074 / NRRL Y-7560 / DL-1</strain>
    </source>
</reference>
<keyword evidence="7" id="KW-0963">Cytoplasm</keyword>
<evidence type="ECO:0000313" key="18">
    <source>
        <dbReference type="Proteomes" id="UP000008673"/>
    </source>
</evidence>
<keyword evidence="13" id="KW-0539">Nucleus</keyword>
<keyword evidence="12" id="KW-0206">Cytoskeleton</keyword>
<keyword evidence="9" id="KW-0493">Microtubule</keyword>
<evidence type="ECO:0000256" key="9">
    <source>
        <dbReference type="ARBA" id="ARBA00022701"/>
    </source>
</evidence>
<keyword evidence="6" id="KW-0158">Chromosome</keyword>
<dbReference type="GO" id="GO:0005874">
    <property type="term" value="C:microtubule"/>
    <property type="evidence" value="ECO:0007669"/>
    <property type="project" value="UniProtKB-KW"/>
</dbReference>
<proteinExistence type="inferred from homology"/>
<evidence type="ECO:0000256" key="2">
    <source>
        <dbReference type="ARBA" id="ARBA00004186"/>
    </source>
</evidence>
<accession>W1QEZ2</accession>
<sequence length="77" mass="8896">MADKMENPEEKIQEGLFDRIINNLTQLNVNVGKINAQLVEIEKQNEKTVLVSELWENYRKNAEFHLAKTGELEGPIE</sequence>
<evidence type="ECO:0000256" key="1">
    <source>
        <dbReference type="ARBA" id="ARBA00004123"/>
    </source>
</evidence>
<keyword evidence="8" id="KW-0132">Cell division</keyword>
<keyword evidence="18" id="KW-1185">Reference proteome</keyword>
<evidence type="ECO:0000256" key="15">
    <source>
        <dbReference type="ARBA" id="ARBA00023328"/>
    </source>
</evidence>
<evidence type="ECO:0000256" key="8">
    <source>
        <dbReference type="ARBA" id="ARBA00022618"/>
    </source>
</evidence>
<comment type="caution">
    <text evidence="17">The sequence shown here is derived from an EMBL/GenBank/DDBJ whole genome shotgun (WGS) entry which is preliminary data.</text>
</comment>
<evidence type="ECO:0000256" key="13">
    <source>
        <dbReference type="ARBA" id="ARBA00023242"/>
    </source>
</evidence>
<dbReference type="Pfam" id="PF08650">
    <property type="entry name" value="DASH_Dad4"/>
    <property type="match status" value="1"/>
</dbReference>
<evidence type="ECO:0000256" key="3">
    <source>
        <dbReference type="ARBA" id="ARBA00004629"/>
    </source>
</evidence>